<feature type="domain" description="MoaB/Mog" evidence="1">
    <location>
        <begin position="10"/>
        <end position="181"/>
    </location>
</feature>
<accession>A0A517NH83</accession>
<evidence type="ECO:0000313" key="3">
    <source>
        <dbReference type="Proteomes" id="UP000318538"/>
    </source>
</evidence>
<dbReference type="InterPro" id="IPR008135">
    <property type="entry name" value="Competence-induced_CinA"/>
</dbReference>
<reference evidence="2 3" key="1">
    <citation type="submission" date="2019-02" db="EMBL/GenBank/DDBJ databases">
        <title>Deep-cultivation of Planctomycetes and their phenomic and genomic characterization uncovers novel biology.</title>
        <authorList>
            <person name="Wiegand S."/>
            <person name="Jogler M."/>
            <person name="Boedeker C."/>
            <person name="Pinto D."/>
            <person name="Vollmers J."/>
            <person name="Rivas-Marin E."/>
            <person name="Kohn T."/>
            <person name="Peeters S.H."/>
            <person name="Heuer A."/>
            <person name="Rast P."/>
            <person name="Oberbeckmann S."/>
            <person name="Bunk B."/>
            <person name="Jeske O."/>
            <person name="Meyerdierks A."/>
            <person name="Storesund J.E."/>
            <person name="Kallscheuer N."/>
            <person name="Luecker S."/>
            <person name="Lage O.M."/>
            <person name="Pohl T."/>
            <person name="Merkel B.J."/>
            <person name="Hornburger P."/>
            <person name="Mueller R.-W."/>
            <person name="Bruemmer F."/>
            <person name="Labrenz M."/>
            <person name="Spormann A.M."/>
            <person name="Op den Camp H."/>
            <person name="Overmann J."/>
            <person name="Amann R."/>
            <person name="Jetten M.S.M."/>
            <person name="Mascher T."/>
            <person name="Medema M.H."/>
            <person name="Devos D.P."/>
            <person name="Kaster A.-K."/>
            <person name="Ovreas L."/>
            <person name="Rohde M."/>
            <person name="Galperin M.Y."/>
            <person name="Jogler C."/>
        </authorList>
    </citation>
    <scope>NUCLEOTIDE SEQUENCE [LARGE SCALE GENOMIC DNA]</scope>
    <source>
        <strain evidence="2 3">K22_7</strain>
    </source>
</reference>
<dbReference type="SMART" id="SM00852">
    <property type="entry name" value="MoCF_biosynth"/>
    <property type="match status" value="1"/>
</dbReference>
<evidence type="ECO:0000259" key="1">
    <source>
        <dbReference type="SMART" id="SM00852"/>
    </source>
</evidence>
<dbReference type="Gene3D" id="3.40.980.10">
    <property type="entry name" value="MoaB/Mog-like domain"/>
    <property type="match status" value="1"/>
</dbReference>
<dbReference type="CDD" id="cd00885">
    <property type="entry name" value="cinA"/>
    <property type="match status" value="1"/>
</dbReference>
<dbReference type="InterPro" id="IPR001453">
    <property type="entry name" value="MoaB/Mog_dom"/>
</dbReference>
<dbReference type="PIRSF" id="PIRSF006728">
    <property type="entry name" value="CinA"/>
    <property type="match status" value="1"/>
</dbReference>
<dbReference type="InterPro" id="IPR041424">
    <property type="entry name" value="CinA_KH"/>
</dbReference>
<dbReference type="EMBL" id="CP036525">
    <property type="protein sequence ID" value="QDT06499.1"/>
    <property type="molecule type" value="Genomic_DNA"/>
</dbReference>
<name>A0A517NH83_9BACT</name>
<protein>
    <submittedName>
        <fullName evidence="2">Competence-damage inducible protein</fullName>
    </submittedName>
</protein>
<dbReference type="SUPFAM" id="SSF53218">
    <property type="entry name" value="Molybdenum cofactor biosynthesis proteins"/>
    <property type="match status" value="1"/>
</dbReference>
<dbReference type="Proteomes" id="UP000318538">
    <property type="component" value="Chromosome"/>
</dbReference>
<dbReference type="PANTHER" id="PTHR13939">
    <property type="entry name" value="NICOTINAMIDE-NUCLEOTIDE AMIDOHYDROLASE PNCC"/>
    <property type="match status" value="1"/>
</dbReference>
<dbReference type="AlphaFoldDB" id="A0A517NH83"/>
<proteinExistence type="predicted"/>
<gene>
    <name evidence="2" type="primary">cinA</name>
    <name evidence="2" type="ORF">K227x_49090</name>
</gene>
<dbReference type="InterPro" id="IPR036425">
    <property type="entry name" value="MoaB/Mog-like_dom_sf"/>
</dbReference>
<sequence length="411" mass="45059">MPPCRPLTCEIVSIGDEMTSGARLDTNAQWLSRRMGELGVTVQFHSTVGDTLDDNINVFRIAASRADLVVATGGLGPTRDDLTRESLAAVVGQPLEMRESAMKHIESMYSRRNREMPERNRVQAMFPVGSDEIFNPQGTAPGIDLMVPQNGRSPSRIFALPGVPAEMVRMFDDTVAPRVMAIAGGGSRIRHAVMKFFGTGESDMEQRLGEMISRDRQPRVGITVSAATISLRITATADTDEICDGMIAETRREILQRVPEFYFGDGETFEQHHAIAATLRCRDQSMAIVELGRAAVLGDWFATLGDSPAYRGGVSLADTDDLCRIFDAANPDEALQNARQRFAADWMLLVDQYPALDNAADARLPNVDVALTIIDPSGQTLRHTITLGGHPDIMQARIAKSAMAWMRKVLQ</sequence>
<dbReference type="PANTHER" id="PTHR13939:SF0">
    <property type="entry name" value="NMN AMIDOHYDROLASE-LIKE PROTEIN YFAY"/>
    <property type="match status" value="1"/>
</dbReference>
<dbReference type="InterPro" id="IPR050101">
    <property type="entry name" value="CinA"/>
</dbReference>
<organism evidence="2 3">
    <name type="scientific">Rubripirellula lacrimiformis</name>
    <dbReference type="NCBI Taxonomy" id="1930273"/>
    <lineage>
        <taxon>Bacteria</taxon>
        <taxon>Pseudomonadati</taxon>
        <taxon>Planctomycetota</taxon>
        <taxon>Planctomycetia</taxon>
        <taxon>Pirellulales</taxon>
        <taxon>Pirellulaceae</taxon>
        <taxon>Rubripirellula</taxon>
    </lineage>
</organism>
<dbReference type="RefSeq" id="WP_145173204.1">
    <property type="nucleotide sequence ID" value="NZ_CP036525.1"/>
</dbReference>
<keyword evidence="3" id="KW-1185">Reference proteome</keyword>
<dbReference type="Gene3D" id="3.30.70.2860">
    <property type="match status" value="1"/>
</dbReference>
<dbReference type="Pfam" id="PF00994">
    <property type="entry name" value="MoCF_biosynth"/>
    <property type="match status" value="1"/>
</dbReference>
<evidence type="ECO:0000313" key="2">
    <source>
        <dbReference type="EMBL" id="QDT06499.1"/>
    </source>
</evidence>
<dbReference type="OrthoDB" id="9801454at2"/>
<dbReference type="Pfam" id="PF18146">
    <property type="entry name" value="CinA_KH"/>
    <property type="match status" value="1"/>
</dbReference>
<dbReference type="KEGG" id="rlc:K227x_49090"/>